<dbReference type="EMBL" id="CAMGYJ010000006">
    <property type="protein sequence ID" value="CAI0437007.1"/>
    <property type="molecule type" value="Genomic_DNA"/>
</dbReference>
<dbReference type="InterPro" id="IPR011990">
    <property type="entry name" value="TPR-like_helical_dom_sf"/>
</dbReference>
<evidence type="ECO:0000313" key="3">
    <source>
        <dbReference type="EMBL" id="CAI0437007.1"/>
    </source>
</evidence>
<dbReference type="PANTHER" id="PTHR47926:SF347">
    <property type="entry name" value="PENTATRICOPEPTIDE REPEAT-CONTAINING PROTEIN"/>
    <property type="match status" value="1"/>
</dbReference>
<dbReference type="GO" id="GO:0003723">
    <property type="term" value="F:RNA binding"/>
    <property type="evidence" value="ECO:0007669"/>
    <property type="project" value="InterPro"/>
</dbReference>
<reference evidence="3" key="1">
    <citation type="submission" date="2022-08" db="EMBL/GenBank/DDBJ databases">
        <authorList>
            <person name="Gutierrez-Valencia J."/>
        </authorList>
    </citation>
    <scope>NUCLEOTIDE SEQUENCE</scope>
</reference>
<evidence type="ECO:0000256" key="1">
    <source>
        <dbReference type="ARBA" id="ARBA00022737"/>
    </source>
</evidence>
<dbReference type="InterPro" id="IPR046960">
    <property type="entry name" value="PPR_At4g14850-like_plant"/>
</dbReference>
<dbReference type="FunFam" id="1.25.40.10:FF:000090">
    <property type="entry name" value="Pentatricopeptide repeat-containing protein, chloroplastic"/>
    <property type="match status" value="1"/>
</dbReference>
<dbReference type="NCBIfam" id="TIGR00756">
    <property type="entry name" value="PPR"/>
    <property type="match status" value="5"/>
</dbReference>
<feature type="repeat" description="PPR" evidence="2">
    <location>
        <begin position="211"/>
        <end position="245"/>
    </location>
</feature>
<dbReference type="GO" id="GO:0009451">
    <property type="term" value="P:RNA modification"/>
    <property type="evidence" value="ECO:0007669"/>
    <property type="project" value="InterPro"/>
</dbReference>
<dbReference type="InterPro" id="IPR046848">
    <property type="entry name" value="E_motif"/>
</dbReference>
<dbReference type="FunFam" id="1.25.40.10:FF:000393">
    <property type="entry name" value="Pentatricopeptide repeat-containing protein At1g20230"/>
    <property type="match status" value="1"/>
</dbReference>
<comment type="caution">
    <text evidence="3">The sequence shown here is derived from an EMBL/GenBank/DDBJ whole genome shotgun (WGS) entry which is preliminary data.</text>
</comment>
<name>A0AAV0LR37_9ROSI</name>
<dbReference type="Gene3D" id="1.25.40.10">
    <property type="entry name" value="Tetratricopeptide repeat domain"/>
    <property type="match status" value="4"/>
</dbReference>
<accession>A0AAV0LR37</accession>
<dbReference type="AlphaFoldDB" id="A0AAV0LR37"/>
<keyword evidence="4" id="KW-1185">Reference proteome</keyword>
<dbReference type="InterPro" id="IPR002885">
    <property type="entry name" value="PPR_rpt"/>
</dbReference>
<evidence type="ECO:0000313" key="4">
    <source>
        <dbReference type="Proteomes" id="UP001154282"/>
    </source>
</evidence>
<sequence>MRHVRASSQHLIHHYASKPSRLSVSSSPRYFGTNRSESLDSLDGLLRGCSRVQQCQQVHAQATVTGSTGSGFLASQLVSTYARFGRLLDAQMVFDSQSQSDCSSNPILWNSILRANVSGEWYENALNLYARMRKFGNLGDGFTLPLVIRACRNVGCQGRKSSRLCQIVHCHVIEAGLRTHLHVSNELIGRYAKLGRMVDARKVFERMRVRTTLSWNMMVSGYSFNCDAVAALDIFRRMETEGLEPNLVTWTSLLSSHARCGLSLETMKLFSSMRKKGIGVNGEALAVILSVCPDLGAFRIGKAIHCHVIKDGFQDYLFVNHSLICLYGKSGNVTEAQTLFQEIGNKNTVSWNALITSYADAGLCDEAFGIFSQMERPVFERTEGKDVISWNSIIKGFGMHGLGIKALQMFDRMITSGHQPDGITFVAILSACSHAGLVDQGRLLFNNMVSKYGIEPGMEHYACTVDLLGRSGFLEEASEVVKKMPMEPNDCVLGALLNSCKMHTNTTFAENVVSRMSSLVSESPWSCTLMMNIYAGSGKWEDSAKERASARSKGLKKAAGQSWIEVKKKFHKFVAGDCLEEKNSGEIFRVLGGLTNQMEDISDDYVIFLKLMMLD</sequence>
<protein>
    <recommendedName>
        <fullName evidence="5">Pentatricopeptide repeat-containing protein</fullName>
    </recommendedName>
</protein>
<feature type="repeat" description="PPR" evidence="2">
    <location>
        <begin position="246"/>
        <end position="280"/>
    </location>
</feature>
<feature type="repeat" description="PPR" evidence="2">
    <location>
        <begin position="347"/>
        <end position="381"/>
    </location>
</feature>
<dbReference type="PROSITE" id="PS51375">
    <property type="entry name" value="PPR"/>
    <property type="match status" value="5"/>
</dbReference>
<evidence type="ECO:0000256" key="2">
    <source>
        <dbReference type="PROSITE-ProRule" id="PRU00708"/>
    </source>
</evidence>
<proteinExistence type="predicted"/>
<dbReference type="Pfam" id="PF20431">
    <property type="entry name" value="E_motif"/>
    <property type="match status" value="1"/>
</dbReference>
<feature type="repeat" description="PPR" evidence="2">
    <location>
        <begin position="386"/>
        <end position="420"/>
    </location>
</feature>
<dbReference type="Pfam" id="PF13041">
    <property type="entry name" value="PPR_2"/>
    <property type="match status" value="2"/>
</dbReference>
<dbReference type="Pfam" id="PF01535">
    <property type="entry name" value="PPR"/>
    <property type="match status" value="5"/>
</dbReference>
<organism evidence="3 4">
    <name type="scientific">Linum tenue</name>
    <dbReference type="NCBI Taxonomy" id="586396"/>
    <lineage>
        <taxon>Eukaryota</taxon>
        <taxon>Viridiplantae</taxon>
        <taxon>Streptophyta</taxon>
        <taxon>Embryophyta</taxon>
        <taxon>Tracheophyta</taxon>
        <taxon>Spermatophyta</taxon>
        <taxon>Magnoliopsida</taxon>
        <taxon>eudicotyledons</taxon>
        <taxon>Gunneridae</taxon>
        <taxon>Pentapetalae</taxon>
        <taxon>rosids</taxon>
        <taxon>fabids</taxon>
        <taxon>Malpighiales</taxon>
        <taxon>Linaceae</taxon>
        <taxon>Linum</taxon>
    </lineage>
</organism>
<dbReference type="Proteomes" id="UP001154282">
    <property type="component" value="Unassembled WGS sequence"/>
</dbReference>
<feature type="repeat" description="PPR" evidence="2">
    <location>
        <begin position="421"/>
        <end position="456"/>
    </location>
</feature>
<evidence type="ECO:0008006" key="5">
    <source>
        <dbReference type="Google" id="ProtNLM"/>
    </source>
</evidence>
<dbReference type="PANTHER" id="PTHR47926">
    <property type="entry name" value="PENTATRICOPEPTIDE REPEAT-CONTAINING PROTEIN"/>
    <property type="match status" value="1"/>
</dbReference>
<keyword evidence="1" id="KW-0677">Repeat</keyword>
<gene>
    <name evidence="3" type="ORF">LITE_LOCUS25299</name>
</gene>